<name>A0A5C6AG89_9BACT</name>
<feature type="region of interest" description="Disordered" evidence="1">
    <location>
        <begin position="26"/>
        <end position="46"/>
    </location>
</feature>
<proteinExistence type="predicted"/>
<gene>
    <name evidence="2" type="ORF">Pla52n_51360</name>
</gene>
<dbReference type="AlphaFoldDB" id="A0A5C6AG89"/>
<keyword evidence="3" id="KW-1185">Reference proteome</keyword>
<feature type="compositionally biased region" description="Basic and acidic residues" evidence="1">
    <location>
        <begin position="26"/>
        <end position="36"/>
    </location>
</feature>
<evidence type="ECO:0000256" key="1">
    <source>
        <dbReference type="SAM" id="MobiDB-lite"/>
    </source>
</evidence>
<accession>A0A5C6AG89</accession>
<organism evidence="2 3">
    <name type="scientific">Stieleria varia</name>
    <dbReference type="NCBI Taxonomy" id="2528005"/>
    <lineage>
        <taxon>Bacteria</taxon>
        <taxon>Pseudomonadati</taxon>
        <taxon>Planctomycetota</taxon>
        <taxon>Planctomycetia</taxon>
        <taxon>Pirellulales</taxon>
        <taxon>Pirellulaceae</taxon>
        <taxon>Stieleria</taxon>
    </lineage>
</organism>
<dbReference type="SUPFAM" id="SSF82171">
    <property type="entry name" value="DPP6 N-terminal domain-like"/>
    <property type="match status" value="1"/>
</dbReference>
<dbReference type="RefSeq" id="WP_146522152.1">
    <property type="nucleotide sequence ID" value="NZ_CP151726.1"/>
</dbReference>
<dbReference type="EMBL" id="SJPN01000006">
    <property type="protein sequence ID" value="TWT98619.1"/>
    <property type="molecule type" value="Genomic_DNA"/>
</dbReference>
<dbReference type="OrthoDB" id="8879187at2"/>
<evidence type="ECO:0000313" key="3">
    <source>
        <dbReference type="Proteomes" id="UP000320176"/>
    </source>
</evidence>
<protein>
    <submittedName>
        <fullName evidence="2">Uncharacterized protein</fullName>
    </submittedName>
</protein>
<reference evidence="2 3" key="1">
    <citation type="submission" date="2019-02" db="EMBL/GenBank/DDBJ databases">
        <title>Deep-cultivation of Planctomycetes and their phenomic and genomic characterization uncovers novel biology.</title>
        <authorList>
            <person name="Wiegand S."/>
            <person name="Jogler M."/>
            <person name="Boedeker C."/>
            <person name="Pinto D."/>
            <person name="Vollmers J."/>
            <person name="Rivas-Marin E."/>
            <person name="Kohn T."/>
            <person name="Peeters S.H."/>
            <person name="Heuer A."/>
            <person name="Rast P."/>
            <person name="Oberbeckmann S."/>
            <person name="Bunk B."/>
            <person name="Jeske O."/>
            <person name="Meyerdierks A."/>
            <person name="Storesund J.E."/>
            <person name="Kallscheuer N."/>
            <person name="Luecker S."/>
            <person name="Lage O.M."/>
            <person name="Pohl T."/>
            <person name="Merkel B.J."/>
            <person name="Hornburger P."/>
            <person name="Mueller R.-W."/>
            <person name="Bruemmer F."/>
            <person name="Labrenz M."/>
            <person name="Spormann A.M."/>
            <person name="Op Den Camp H."/>
            <person name="Overmann J."/>
            <person name="Amann R."/>
            <person name="Jetten M.S.M."/>
            <person name="Mascher T."/>
            <person name="Medema M.H."/>
            <person name="Devos D.P."/>
            <person name="Kaster A.-K."/>
            <person name="Ovreas L."/>
            <person name="Rohde M."/>
            <person name="Galperin M.Y."/>
            <person name="Jogler C."/>
        </authorList>
    </citation>
    <scope>NUCLEOTIDE SEQUENCE [LARGE SCALE GENOMIC DNA]</scope>
    <source>
        <strain evidence="2 3">Pla52n</strain>
    </source>
</reference>
<evidence type="ECO:0000313" key="2">
    <source>
        <dbReference type="EMBL" id="TWT98619.1"/>
    </source>
</evidence>
<comment type="caution">
    <text evidence="2">The sequence shown here is derived from an EMBL/GenBank/DDBJ whole genome shotgun (WGS) entry which is preliminary data.</text>
</comment>
<dbReference type="Proteomes" id="UP000320176">
    <property type="component" value="Unassembled WGS sequence"/>
</dbReference>
<sequence length="400" mass="44652">MTKLALLSGGKVYLVDGDRDPTTHESRFAKEAESRVQRSRSTNSWKQETDAWDLNASMMPGLGAFQNAARPQAIPRFTGVTRGIGNTMCYSMNVFGAGGLFSYDLEKGFETRLMHSNDFDPQGLVANAWDGMLAFAVAAGDGTVHIKLKHTDRPHQRQITDGDTCDECPWWHRDDETAFLYFHSTAVGRTPEGYPIGRGPGQICRIAVDEGDVEHLVSDEAYDFLNPRLDHQGALYAIRRPYKPPMQRQSGDLKTTVKDFFLLPYRFMRMLFFFANFMSMMFVGKPLTSEHLVETPETQTQRRVLWGRVLETQKAIQQKGQEKRMRLVPGDWELVRFEPGESFDTGSAKSIAKHVMAYAVADDGAVLYSDGGGVYRLDSAGAETKVADVNAVEQIAVLGA</sequence>